<proteinExistence type="predicted"/>
<dbReference type="Proteomes" id="UP000243579">
    <property type="component" value="Unassembled WGS sequence"/>
</dbReference>
<evidence type="ECO:0000313" key="6">
    <source>
        <dbReference type="EMBL" id="OQR83738.1"/>
    </source>
</evidence>
<dbReference type="SMART" id="SM00360">
    <property type="entry name" value="RRM"/>
    <property type="match status" value="1"/>
</dbReference>
<name>A0A1V9YDF2_ACHHY</name>
<dbReference type="STRING" id="1202772.A0A1V9YDF2"/>
<dbReference type="EMBL" id="JNBR01002081">
    <property type="protein sequence ID" value="OQR83738.1"/>
    <property type="molecule type" value="Genomic_DNA"/>
</dbReference>
<comment type="caution">
    <text evidence="6">The sequence shown here is derived from an EMBL/GenBank/DDBJ whole genome shotgun (WGS) entry which is preliminary data.</text>
</comment>
<dbReference type="OrthoDB" id="439808at2759"/>
<keyword evidence="1 2" id="KW-0694">RNA-binding</keyword>
<feature type="compositionally biased region" description="Basic residues" evidence="3">
    <location>
        <begin position="9"/>
        <end position="26"/>
    </location>
</feature>
<dbReference type="InterPro" id="IPR012677">
    <property type="entry name" value="Nucleotide-bd_a/b_plait_sf"/>
</dbReference>
<evidence type="ECO:0000256" key="3">
    <source>
        <dbReference type="SAM" id="MobiDB-lite"/>
    </source>
</evidence>
<evidence type="ECO:0000259" key="5">
    <source>
        <dbReference type="PROSITE" id="PS50102"/>
    </source>
</evidence>
<dbReference type="SUPFAM" id="SSF54928">
    <property type="entry name" value="RNA-binding domain, RBD"/>
    <property type="match status" value="1"/>
</dbReference>
<feature type="transmembrane region" description="Helical" evidence="4">
    <location>
        <begin position="130"/>
        <end position="148"/>
    </location>
</feature>
<dbReference type="InterPro" id="IPR035979">
    <property type="entry name" value="RBD_domain_sf"/>
</dbReference>
<dbReference type="Gene3D" id="3.30.70.330">
    <property type="match status" value="1"/>
</dbReference>
<feature type="region of interest" description="Disordered" evidence="3">
    <location>
        <begin position="1"/>
        <end position="58"/>
    </location>
</feature>
<sequence length="178" mass="20527">MGRSVSRSRSPRSRSRSRGRRHRGRDRSRSRSRDRGRRRDDDRRSSRSAPQPTSLLVRGITPNTTCDEIRKAFTRHDGDIRDVYIPKDHVTGAPRGFAFIEFSDIRDAREIKREMDRTMFNGTEIASKSVLLHVVGVAVVIAVIVARLPSKPQRQWEPQSCEAQAFLRINESVRRSLY</sequence>
<keyword evidence="7" id="KW-1185">Reference proteome</keyword>
<evidence type="ECO:0000256" key="1">
    <source>
        <dbReference type="ARBA" id="ARBA00022884"/>
    </source>
</evidence>
<dbReference type="GO" id="GO:0003723">
    <property type="term" value="F:RNA binding"/>
    <property type="evidence" value="ECO:0007669"/>
    <property type="project" value="UniProtKB-UniRule"/>
</dbReference>
<evidence type="ECO:0000256" key="4">
    <source>
        <dbReference type="SAM" id="Phobius"/>
    </source>
</evidence>
<accession>A0A1V9YDF2</accession>
<dbReference type="PROSITE" id="PS50102">
    <property type="entry name" value="RRM"/>
    <property type="match status" value="1"/>
</dbReference>
<dbReference type="Pfam" id="PF00076">
    <property type="entry name" value="RRM_1"/>
    <property type="match status" value="1"/>
</dbReference>
<keyword evidence="4" id="KW-0472">Membrane</keyword>
<reference evidence="6 7" key="1">
    <citation type="journal article" date="2014" name="Genome Biol. Evol.">
        <title>The secreted proteins of Achlya hypogyna and Thraustotheca clavata identify the ancestral oomycete secretome and reveal gene acquisitions by horizontal gene transfer.</title>
        <authorList>
            <person name="Misner I."/>
            <person name="Blouin N."/>
            <person name="Leonard G."/>
            <person name="Richards T.A."/>
            <person name="Lane C.E."/>
        </authorList>
    </citation>
    <scope>NUCLEOTIDE SEQUENCE [LARGE SCALE GENOMIC DNA]</scope>
    <source>
        <strain evidence="6 7">ATCC 48635</strain>
    </source>
</reference>
<keyword evidence="4" id="KW-0812">Transmembrane</keyword>
<organism evidence="6 7">
    <name type="scientific">Achlya hypogyna</name>
    <name type="common">Oomycete</name>
    <name type="synonym">Protoachlya hypogyna</name>
    <dbReference type="NCBI Taxonomy" id="1202772"/>
    <lineage>
        <taxon>Eukaryota</taxon>
        <taxon>Sar</taxon>
        <taxon>Stramenopiles</taxon>
        <taxon>Oomycota</taxon>
        <taxon>Saprolegniomycetes</taxon>
        <taxon>Saprolegniales</taxon>
        <taxon>Achlyaceae</taxon>
        <taxon>Achlya</taxon>
    </lineage>
</organism>
<feature type="compositionally biased region" description="Basic and acidic residues" evidence="3">
    <location>
        <begin position="27"/>
        <end position="45"/>
    </location>
</feature>
<dbReference type="InterPro" id="IPR052462">
    <property type="entry name" value="SLIRP/GR-RBP-like"/>
</dbReference>
<evidence type="ECO:0000313" key="7">
    <source>
        <dbReference type="Proteomes" id="UP000243579"/>
    </source>
</evidence>
<dbReference type="InterPro" id="IPR000504">
    <property type="entry name" value="RRM_dom"/>
</dbReference>
<protein>
    <recommendedName>
        <fullName evidence="5">RRM domain-containing protein</fullName>
    </recommendedName>
</protein>
<keyword evidence="4" id="KW-1133">Transmembrane helix</keyword>
<dbReference type="AlphaFoldDB" id="A0A1V9YDF2"/>
<feature type="domain" description="RRM" evidence="5">
    <location>
        <begin position="53"/>
        <end position="137"/>
    </location>
</feature>
<dbReference type="PANTHER" id="PTHR48027">
    <property type="entry name" value="HETEROGENEOUS NUCLEAR RIBONUCLEOPROTEIN 87F-RELATED"/>
    <property type="match status" value="1"/>
</dbReference>
<gene>
    <name evidence="6" type="ORF">ACHHYP_20723</name>
</gene>
<evidence type="ECO:0000256" key="2">
    <source>
        <dbReference type="PROSITE-ProRule" id="PRU00176"/>
    </source>
</evidence>